<reference evidence="1" key="1">
    <citation type="submission" date="2021-02" db="EMBL/GenBank/DDBJ databases">
        <authorList>
            <person name="Nowell W R."/>
        </authorList>
    </citation>
    <scope>NUCLEOTIDE SEQUENCE</scope>
</reference>
<dbReference type="AlphaFoldDB" id="A0A814FW46"/>
<dbReference type="OrthoDB" id="9991392at2759"/>
<evidence type="ECO:0000313" key="4">
    <source>
        <dbReference type="Proteomes" id="UP000663860"/>
    </source>
</evidence>
<comment type="caution">
    <text evidence="1">The sequence shown here is derived from an EMBL/GenBank/DDBJ whole genome shotgun (WGS) entry which is preliminary data.</text>
</comment>
<evidence type="ECO:0000313" key="3">
    <source>
        <dbReference type="EMBL" id="CAF3745223.1"/>
    </source>
</evidence>
<dbReference type="PANTHER" id="PTHR33768:SF3">
    <property type="entry name" value="MIP11318P"/>
    <property type="match status" value="1"/>
</dbReference>
<evidence type="ECO:0000313" key="1">
    <source>
        <dbReference type="EMBL" id="CAF0985700.1"/>
    </source>
</evidence>
<name>A0A814FW46_9BILA</name>
<protein>
    <submittedName>
        <fullName evidence="1">Uncharacterized protein</fullName>
    </submittedName>
</protein>
<accession>A0A814FW46</accession>
<dbReference type="PANTHER" id="PTHR33768">
    <property type="entry name" value="MIP11318P"/>
    <property type="match status" value="1"/>
</dbReference>
<organism evidence="1 4">
    <name type="scientific">Adineta steineri</name>
    <dbReference type="NCBI Taxonomy" id="433720"/>
    <lineage>
        <taxon>Eukaryota</taxon>
        <taxon>Metazoa</taxon>
        <taxon>Spiralia</taxon>
        <taxon>Gnathifera</taxon>
        <taxon>Rotifera</taxon>
        <taxon>Eurotatoria</taxon>
        <taxon>Bdelloidea</taxon>
        <taxon>Adinetida</taxon>
        <taxon>Adinetidae</taxon>
        <taxon>Adineta</taxon>
    </lineage>
</organism>
<evidence type="ECO:0000313" key="2">
    <source>
        <dbReference type="EMBL" id="CAF1053455.1"/>
    </source>
</evidence>
<dbReference type="Proteomes" id="UP000663891">
    <property type="component" value="Unassembled WGS sequence"/>
</dbReference>
<dbReference type="InterPro" id="IPR038792">
    <property type="entry name" value="CFAP97D1/2"/>
</dbReference>
<dbReference type="EMBL" id="CAJNON010000162">
    <property type="protein sequence ID" value="CAF1053455.1"/>
    <property type="molecule type" value="Genomic_DNA"/>
</dbReference>
<dbReference type="EMBL" id="CAJNOE010000153">
    <property type="protein sequence ID" value="CAF0985700.1"/>
    <property type="molecule type" value="Genomic_DNA"/>
</dbReference>
<dbReference type="EMBL" id="CAJOBB010000757">
    <property type="protein sequence ID" value="CAF3745223.1"/>
    <property type="molecule type" value="Genomic_DNA"/>
</dbReference>
<dbReference type="Proteomes" id="UP000663860">
    <property type="component" value="Unassembled WGS sequence"/>
</dbReference>
<gene>
    <name evidence="1" type="ORF">IZO911_LOCUS16819</name>
    <name evidence="3" type="ORF">KXQ929_LOCUS13909</name>
    <name evidence="2" type="ORF">VCS650_LOCUS17536</name>
</gene>
<proteinExistence type="predicted"/>
<sequence length="153" mass="18612">MHRSHTNLVPVTNKYLAHKKFVKDQEEHKLNLQNIHSLLDHSSPTPRPHLTQRVRQKQNREYELEIIHNENDRLRTRMMRNGAFTNSHNNYVARSLNIKERNREESQHKNTYERLQKQIHHVKSTYSIRKSQNDYAKQQDFKRQITRFPPIKK</sequence>
<dbReference type="Proteomes" id="UP000663868">
    <property type="component" value="Unassembled WGS sequence"/>
</dbReference>